<evidence type="ECO:0000313" key="2">
    <source>
        <dbReference type="EMBL" id="MBT2162406.1"/>
    </source>
</evidence>
<evidence type="ECO:0000313" key="3">
    <source>
        <dbReference type="Proteomes" id="UP000740413"/>
    </source>
</evidence>
<dbReference type="InterPro" id="IPR041662">
    <property type="entry name" value="SusD-like_2"/>
</dbReference>
<keyword evidence="2" id="KW-0449">Lipoprotein</keyword>
<dbReference type="EMBL" id="JACATN010000004">
    <property type="protein sequence ID" value="MBT2162406.1"/>
    <property type="molecule type" value="Genomic_DNA"/>
</dbReference>
<dbReference type="RefSeq" id="WP_214612433.1">
    <property type="nucleotide sequence ID" value="NZ_JACATN010000004.1"/>
</dbReference>
<comment type="caution">
    <text evidence="2">The sequence shown here is derived from an EMBL/GenBank/DDBJ whole genome shotgun (WGS) entry which is preliminary data.</text>
</comment>
<sequence>MKKYLIIFATMAFVSCSDFGDINVDTKSATAVPAETVFANATRNLVDQMTESSVNANIFRHFSQAWAQTTYQDETNYNLINRDQPGAHWAFLYRDVLKDLDEAKVIINDTDNSTVSAELVTNQLATISILEVYTYHVLVDSFGDVPFTEALDIDNVLPAYDDDAAIYAAIITQLDVAIASITVSEGSFGGSDLIYAGDMAKWKKFANSLKLRMAVRIESVDAGKAATMASEAVASGVFTSNDDNATFAYLDGSPNTNPVWTDLVESGRQDFIGSNTIIDIMNDLEDPRRAVYFADNLQEDGSSDTYVGGPYGVNAPYGDYSHIGDLFHQPDTPGDILDYAEVEFLLAEAAELGLVGSPADAPAHYEAAITASFDFWSVDDVATYLANPAVAYATAASTWQEKIAVQKWLHLFNRGFEAWSTYRKYDFPMMNIPPTSGEDVPRRYTYPVNEPTRNGASYSAASAAMGGDTKASTVFWDVN</sequence>
<feature type="chain" id="PRO_5046192210" evidence="1">
    <location>
        <begin position="21"/>
        <end position="479"/>
    </location>
</feature>
<name>A0ABS5WG92_9FLAO</name>
<dbReference type="Proteomes" id="UP000740413">
    <property type="component" value="Unassembled WGS sequence"/>
</dbReference>
<accession>A0ABS5WG92</accession>
<evidence type="ECO:0000256" key="1">
    <source>
        <dbReference type="SAM" id="SignalP"/>
    </source>
</evidence>
<dbReference type="SUPFAM" id="SSF48452">
    <property type="entry name" value="TPR-like"/>
    <property type="match status" value="1"/>
</dbReference>
<keyword evidence="1" id="KW-0732">Signal</keyword>
<proteinExistence type="predicted"/>
<protein>
    <submittedName>
        <fullName evidence="2">SusD/RagB family nutrient-binding outer membrane lipoprotein</fullName>
    </submittedName>
</protein>
<dbReference type="PROSITE" id="PS51257">
    <property type="entry name" value="PROKAR_LIPOPROTEIN"/>
    <property type="match status" value="1"/>
</dbReference>
<gene>
    <name evidence="2" type="ORF">HW347_14125</name>
</gene>
<keyword evidence="3" id="KW-1185">Reference proteome</keyword>
<dbReference type="InterPro" id="IPR011990">
    <property type="entry name" value="TPR-like_helical_dom_sf"/>
</dbReference>
<reference evidence="3" key="1">
    <citation type="submission" date="2023-07" db="EMBL/GenBank/DDBJ databases">
        <title>Zobellia barbeyronii sp. nov., a new marine flavobacterium, isolated from green and red algae.</title>
        <authorList>
            <person name="Nedashkovskaya O.I."/>
            <person name="Otstavnykh N."/>
            <person name="Zhukova N."/>
            <person name="Guzev K."/>
            <person name="Chausova V."/>
            <person name="Tekutyeva L."/>
            <person name="Mikhailov V."/>
            <person name="Isaeva M."/>
        </authorList>
    </citation>
    <scope>NUCLEOTIDE SEQUENCE [LARGE SCALE GENOMIC DNA]</scope>
    <source>
        <strain evidence="3">KMM 6746</strain>
    </source>
</reference>
<feature type="signal peptide" evidence="1">
    <location>
        <begin position="1"/>
        <end position="20"/>
    </location>
</feature>
<organism evidence="2 3">
    <name type="scientific">Zobellia barbeyronii</name>
    <dbReference type="NCBI Taxonomy" id="2748009"/>
    <lineage>
        <taxon>Bacteria</taxon>
        <taxon>Pseudomonadati</taxon>
        <taxon>Bacteroidota</taxon>
        <taxon>Flavobacteriia</taxon>
        <taxon>Flavobacteriales</taxon>
        <taxon>Flavobacteriaceae</taxon>
        <taxon>Zobellia</taxon>
    </lineage>
</organism>
<dbReference type="Pfam" id="PF12771">
    <property type="entry name" value="SusD-like_2"/>
    <property type="match status" value="1"/>
</dbReference>
<dbReference type="Gene3D" id="1.25.40.390">
    <property type="match status" value="1"/>
</dbReference>